<dbReference type="EMBL" id="BMPF01000001">
    <property type="protein sequence ID" value="GGL22641.1"/>
    <property type="molecule type" value="Genomic_DNA"/>
</dbReference>
<protein>
    <recommendedName>
        <fullName evidence="3">KaiC-like domain-containing protein</fullName>
    </recommendedName>
</protein>
<dbReference type="OrthoDB" id="341687at2157"/>
<dbReference type="RefSeq" id="WP_188877001.1">
    <property type="nucleotide sequence ID" value="NZ_BMPF01000001.1"/>
</dbReference>
<dbReference type="Pfam" id="PF24336">
    <property type="entry name" value="DUF7504"/>
    <property type="match status" value="1"/>
</dbReference>
<gene>
    <name evidence="1" type="ORF">GCM10009037_02570</name>
</gene>
<evidence type="ECO:0008006" key="3">
    <source>
        <dbReference type="Google" id="ProtNLM"/>
    </source>
</evidence>
<dbReference type="InterPro" id="IPR055927">
    <property type="entry name" value="DUF7504"/>
</dbReference>
<dbReference type="Proteomes" id="UP000628840">
    <property type="component" value="Unassembled WGS sequence"/>
</dbReference>
<dbReference type="AlphaFoldDB" id="A0A830EYF0"/>
<evidence type="ECO:0000313" key="1">
    <source>
        <dbReference type="EMBL" id="GGL22641.1"/>
    </source>
</evidence>
<name>A0A830EYF0_9EURY</name>
<reference evidence="1 2" key="1">
    <citation type="journal article" date="2019" name="Int. J. Syst. Evol. Microbiol.">
        <title>The Global Catalogue of Microorganisms (GCM) 10K type strain sequencing project: providing services to taxonomists for standard genome sequencing and annotation.</title>
        <authorList>
            <consortium name="The Broad Institute Genomics Platform"/>
            <consortium name="The Broad Institute Genome Sequencing Center for Infectious Disease"/>
            <person name="Wu L."/>
            <person name="Ma J."/>
        </authorList>
    </citation>
    <scope>NUCLEOTIDE SEQUENCE [LARGE SCALE GENOMIC DNA]</scope>
    <source>
        <strain evidence="1 2">JCM 19585</strain>
    </source>
</reference>
<proteinExistence type="predicted"/>
<keyword evidence="2" id="KW-1185">Reference proteome</keyword>
<comment type="caution">
    <text evidence="1">The sequence shown here is derived from an EMBL/GenBank/DDBJ whole genome shotgun (WGS) entry which is preliminary data.</text>
</comment>
<organism evidence="1 2">
    <name type="scientific">Halarchaeum grantii</name>
    <dbReference type="NCBI Taxonomy" id="1193105"/>
    <lineage>
        <taxon>Archaea</taxon>
        <taxon>Methanobacteriati</taxon>
        <taxon>Methanobacteriota</taxon>
        <taxon>Stenosarchaea group</taxon>
        <taxon>Halobacteria</taxon>
        <taxon>Halobacteriales</taxon>
        <taxon>Halobacteriaceae</taxon>
    </lineage>
</organism>
<evidence type="ECO:0000313" key="2">
    <source>
        <dbReference type="Proteomes" id="UP000628840"/>
    </source>
</evidence>
<sequence length="173" mass="18488">MPDGPPIHPPESGSQVLAALPPHGRALAHLPESAFENLLVVQTNGAPGRTESAVRERGYDPRRVGVIPVTGSDVSYDGPLWVADRVRPSDLTGLSIQFSNALSYVDSGGWVVFDDLSTLSMYTDAEQLYRFVSTLVNATREADATGLYRVTNGVMDDGVAASIRGTMDAAVER</sequence>
<accession>A0A830EYF0</accession>